<gene>
    <name evidence="3" type="ORF">G6047_15090</name>
</gene>
<dbReference type="PANTHER" id="PTHR14859:SF15">
    <property type="entry name" value="ENDONUCLEASE_EXONUCLEASE_PHOSPHATASE DOMAIN-CONTAINING PROTEIN"/>
    <property type="match status" value="1"/>
</dbReference>
<dbReference type="GO" id="GO:0004519">
    <property type="term" value="F:endonuclease activity"/>
    <property type="evidence" value="ECO:0007669"/>
    <property type="project" value="UniProtKB-KW"/>
</dbReference>
<accession>A0A972FWL8</accession>
<dbReference type="Gene3D" id="3.60.10.10">
    <property type="entry name" value="Endonuclease/exonuclease/phosphatase"/>
    <property type="match status" value="1"/>
</dbReference>
<dbReference type="RefSeq" id="WP_169528457.1">
    <property type="nucleotide sequence ID" value="NZ_JAAMPU010000108.1"/>
</dbReference>
<feature type="transmembrane region" description="Helical" evidence="1">
    <location>
        <begin position="38"/>
        <end position="61"/>
    </location>
</feature>
<dbReference type="GO" id="GO:0006506">
    <property type="term" value="P:GPI anchor biosynthetic process"/>
    <property type="evidence" value="ECO:0007669"/>
    <property type="project" value="TreeGrafter"/>
</dbReference>
<evidence type="ECO:0000259" key="2">
    <source>
        <dbReference type="Pfam" id="PF03372"/>
    </source>
</evidence>
<comment type="caution">
    <text evidence="3">The sequence shown here is derived from an EMBL/GenBank/DDBJ whole genome shotgun (WGS) entry which is preliminary data.</text>
</comment>
<protein>
    <submittedName>
        <fullName evidence="3">Endonuclease/exonuclease/phosphatase family protein</fullName>
    </submittedName>
</protein>
<proteinExistence type="predicted"/>
<dbReference type="GO" id="GO:0016020">
    <property type="term" value="C:membrane"/>
    <property type="evidence" value="ECO:0007669"/>
    <property type="project" value="GOC"/>
</dbReference>
<dbReference type="SUPFAM" id="SSF56219">
    <property type="entry name" value="DNase I-like"/>
    <property type="match status" value="1"/>
</dbReference>
<dbReference type="PANTHER" id="PTHR14859">
    <property type="entry name" value="CALCOFLUOR WHITE HYPERSENSITIVE PROTEIN PRECURSOR"/>
    <property type="match status" value="1"/>
</dbReference>
<dbReference type="Proteomes" id="UP000712080">
    <property type="component" value="Unassembled WGS sequence"/>
</dbReference>
<evidence type="ECO:0000256" key="1">
    <source>
        <dbReference type="SAM" id="Phobius"/>
    </source>
</evidence>
<keyword evidence="4" id="KW-1185">Reference proteome</keyword>
<sequence length="348" mass="40622">MKKLSWFNRIVFGFNILITILTVMAYALPFLAPKLFPFFSVFTLFLPFFLILNGLFFCYWALLLKKQILLSALVLLAGITFINKFYKFSSTNLPETEKDFTVMSYNVRLFNLFKWLPDDAAGNIRSFINEQNPDILCIQEYSNGAGIDLKVYPHNYVMTQGDHVKTGQAIYSKFPIVNKGKLELPNSDNNVVFADIRMGKDTVRLYSMHLQSVRITPDVDEINNDRIDNIDQKKRSIIFKRISEAFKRQQQQAEIIADHKKQCHYPIIICGDMNNSAFSYVYRHIKGNLNDCFEEAGSGFGQTYRFKYYPARIDYIFADPKFRVLSFRNFPDFKNSDHYPVMTRLEMK</sequence>
<keyword evidence="3" id="KW-0540">Nuclease</keyword>
<dbReference type="CDD" id="cd09084">
    <property type="entry name" value="EEP-2"/>
    <property type="match status" value="1"/>
</dbReference>
<evidence type="ECO:0000313" key="3">
    <source>
        <dbReference type="EMBL" id="NMH29362.1"/>
    </source>
</evidence>
<dbReference type="Pfam" id="PF03372">
    <property type="entry name" value="Exo_endo_phos"/>
    <property type="match status" value="1"/>
</dbReference>
<dbReference type="EMBL" id="JAAMPU010000108">
    <property type="protein sequence ID" value="NMH29362.1"/>
    <property type="molecule type" value="Genomic_DNA"/>
</dbReference>
<dbReference type="InterPro" id="IPR051916">
    <property type="entry name" value="GPI-anchor_lipid_remodeler"/>
</dbReference>
<dbReference type="InterPro" id="IPR036691">
    <property type="entry name" value="Endo/exonu/phosph_ase_sf"/>
</dbReference>
<keyword evidence="1" id="KW-1133">Transmembrane helix</keyword>
<feature type="transmembrane region" description="Helical" evidence="1">
    <location>
        <begin position="12"/>
        <end position="32"/>
    </location>
</feature>
<reference evidence="3" key="1">
    <citation type="submission" date="2020-02" db="EMBL/GenBank/DDBJ databases">
        <title>Flavobacterium sp. genome.</title>
        <authorList>
            <person name="Jung H.S."/>
            <person name="Baek J.H."/>
            <person name="Jeon C.O."/>
        </authorList>
    </citation>
    <scope>NUCLEOTIDE SEQUENCE</scope>
    <source>
        <strain evidence="3">SE-s28</strain>
    </source>
</reference>
<evidence type="ECO:0000313" key="4">
    <source>
        <dbReference type="Proteomes" id="UP000712080"/>
    </source>
</evidence>
<keyword evidence="3" id="KW-0378">Hydrolase</keyword>
<feature type="domain" description="Endonuclease/exonuclease/phosphatase" evidence="2">
    <location>
        <begin position="103"/>
        <end position="338"/>
    </location>
</feature>
<keyword evidence="1" id="KW-0472">Membrane</keyword>
<dbReference type="AlphaFoldDB" id="A0A972FWL8"/>
<keyword evidence="3" id="KW-0255">Endonuclease</keyword>
<name>A0A972FWL8_9FLAO</name>
<dbReference type="InterPro" id="IPR005135">
    <property type="entry name" value="Endo/exonuclease/phosphatase"/>
</dbReference>
<organism evidence="3 4">
    <name type="scientific">Flavobacterium silvaticum</name>
    <dbReference type="NCBI Taxonomy" id="1852020"/>
    <lineage>
        <taxon>Bacteria</taxon>
        <taxon>Pseudomonadati</taxon>
        <taxon>Bacteroidota</taxon>
        <taxon>Flavobacteriia</taxon>
        <taxon>Flavobacteriales</taxon>
        <taxon>Flavobacteriaceae</taxon>
        <taxon>Flavobacterium</taxon>
    </lineage>
</organism>
<feature type="transmembrane region" description="Helical" evidence="1">
    <location>
        <begin position="68"/>
        <end position="86"/>
    </location>
</feature>
<keyword evidence="1" id="KW-0812">Transmembrane</keyword>